<feature type="compositionally biased region" description="Polar residues" evidence="2">
    <location>
        <begin position="790"/>
        <end position="800"/>
    </location>
</feature>
<feature type="compositionally biased region" description="Gly residues" evidence="2">
    <location>
        <begin position="80"/>
        <end position="93"/>
    </location>
</feature>
<evidence type="ECO:0000259" key="3">
    <source>
        <dbReference type="PROSITE" id="PS50181"/>
    </source>
</evidence>
<reference evidence="4" key="1">
    <citation type="submission" date="2014-08" db="EMBL/GenBank/DDBJ databases">
        <authorList>
            <person name="Sharma Rahul"/>
            <person name="Thines Marco"/>
        </authorList>
    </citation>
    <scope>NUCLEOTIDE SEQUENCE</scope>
</reference>
<dbReference type="AlphaFoldDB" id="A0A0F7SVS3"/>
<sequence>MKNSSTAGFVAYLQSQPTFHVNTAGDSHVSSSSLNLGLNLDGAIGIGNGRIHSPSTSVSGGSDGEEEEEEEEGESSATGGLVGVGRGRNGGTRGAERRLLLGGSGSGSGSNTTTGVGSRRDGSWRMKEGQYQRSSALTSGSGSGSGIGLGGREPGKLKEKVLPRNMLDVLPLDVWLHIVKFLSTPDLKRCVTVCRLFASIAVENLWSKPTFRTYRDFCTFLNVLDPGPQLAPDEFKNLSLQTTSLGDEDSEDEDEDEDQEPDRLGLNRSGPESMLVPGIVPLRVPTKIDRPTYPYASYVRRINLSNFLADVTDDTLFRLRGCSRLDRLTLTGCSLLGDSMVGMVLGLKLNALVALDLSMVKNIGDAALRGIAMGCLKLQGLNLNGCNKVTDVGVTAIAQNCRSLRRIKLVKCTKVTDASVVLLARNCFLLLEVDLDENPNITAVSIREFWLCCLHLRELRLASCPKITDAGFPYLSPPLSISASSPSVLDRPFRLSTIEYPPRSLHPPTPRPIYPDETVYGAYSYETASFEVVPPPGPRIMFGIQPPPHWLKPFDHLRVLDLTSCASITDAAVDAIVTNAPMLRSLVLAKCPELTDQSLFSICTLGRSLHQLHMAHCFRITDAAVSRLARSCTRLRYVDFACCPELTDMSVIELSQLTKLRRIGLVRVAKLTDQAIHALVERPSSLERIHLSYCEEISVEAIYYLLRNLPRLTHLSLTGVPSFRKADLQRFRRPPPADFNSHQRAAFCVYSGDGVIALRNYLSTLYHVPPAPSPTSSAFSSLEDEPSPLPGQQNQLRSAS</sequence>
<accession>A0A0F7SVS3</accession>
<dbReference type="SMART" id="SM00256">
    <property type="entry name" value="FBOX"/>
    <property type="match status" value="1"/>
</dbReference>
<dbReference type="EMBL" id="LN483157">
    <property type="protein sequence ID" value="CED84083.1"/>
    <property type="molecule type" value="Genomic_DNA"/>
</dbReference>
<dbReference type="Gene3D" id="3.80.10.10">
    <property type="entry name" value="Ribonuclease Inhibitor"/>
    <property type="match status" value="3"/>
</dbReference>
<keyword evidence="1" id="KW-0833">Ubl conjugation pathway</keyword>
<dbReference type="PANTHER" id="PTHR13382">
    <property type="entry name" value="MITOCHONDRIAL ATP SYNTHASE COUPLING FACTOR B"/>
    <property type="match status" value="1"/>
</dbReference>
<dbReference type="SUPFAM" id="SSF52047">
    <property type="entry name" value="RNI-like"/>
    <property type="match status" value="2"/>
</dbReference>
<dbReference type="Gene3D" id="1.20.1280.50">
    <property type="match status" value="1"/>
</dbReference>
<evidence type="ECO:0000313" key="4">
    <source>
        <dbReference type="EMBL" id="CED84083.1"/>
    </source>
</evidence>
<feature type="region of interest" description="Disordered" evidence="2">
    <location>
        <begin position="244"/>
        <end position="272"/>
    </location>
</feature>
<dbReference type="InterPro" id="IPR006553">
    <property type="entry name" value="Leu-rich_rpt_Cys-con_subtyp"/>
</dbReference>
<feature type="region of interest" description="Disordered" evidence="2">
    <location>
        <begin position="772"/>
        <end position="800"/>
    </location>
</feature>
<evidence type="ECO:0000256" key="2">
    <source>
        <dbReference type="SAM" id="MobiDB-lite"/>
    </source>
</evidence>
<feature type="compositionally biased region" description="Basic and acidic residues" evidence="2">
    <location>
        <begin position="118"/>
        <end position="130"/>
    </location>
</feature>
<protein>
    <submittedName>
        <fullName evidence="4">Leucine rich repeat proteins, some proteins contain F-box</fullName>
    </submittedName>
</protein>
<dbReference type="InterPro" id="IPR032675">
    <property type="entry name" value="LRR_dom_sf"/>
</dbReference>
<feature type="compositionally biased region" description="Gly residues" evidence="2">
    <location>
        <begin position="141"/>
        <end position="152"/>
    </location>
</feature>
<dbReference type="InterPro" id="IPR036047">
    <property type="entry name" value="F-box-like_dom_sf"/>
</dbReference>
<feature type="domain" description="F-box" evidence="3">
    <location>
        <begin position="164"/>
        <end position="214"/>
    </location>
</feature>
<organism evidence="4">
    <name type="scientific">Phaffia rhodozyma</name>
    <name type="common">Yeast</name>
    <name type="synonym">Xanthophyllomyces dendrorhous</name>
    <dbReference type="NCBI Taxonomy" id="264483"/>
    <lineage>
        <taxon>Eukaryota</taxon>
        <taxon>Fungi</taxon>
        <taxon>Dikarya</taxon>
        <taxon>Basidiomycota</taxon>
        <taxon>Agaricomycotina</taxon>
        <taxon>Tremellomycetes</taxon>
        <taxon>Cystofilobasidiales</taxon>
        <taxon>Mrakiaceae</taxon>
        <taxon>Phaffia</taxon>
    </lineage>
</organism>
<feature type="compositionally biased region" description="Acidic residues" evidence="2">
    <location>
        <begin position="246"/>
        <end position="260"/>
    </location>
</feature>
<dbReference type="InterPro" id="IPR001810">
    <property type="entry name" value="F-box_dom"/>
</dbReference>
<dbReference type="InterPro" id="IPR050648">
    <property type="entry name" value="F-box_LRR-repeat"/>
</dbReference>
<feature type="compositionally biased region" description="Acidic residues" evidence="2">
    <location>
        <begin position="63"/>
        <end position="74"/>
    </location>
</feature>
<dbReference type="SUPFAM" id="SSF81383">
    <property type="entry name" value="F-box domain"/>
    <property type="match status" value="1"/>
</dbReference>
<evidence type="ECO:0000256" key="1">
    <source>
        <dbReference type="ARBA" id="ARBA00022786"/>
    </source>
</evidence>
<feature type="region of interest" description="Disordered" evidence="2">
    <location>
        <begin position="47"/>
        <end position="154"/>
    </location>
</feature>
<dbReference type="GO" id="GO:0005737">
    <property type="term" value="C:cytoplasm"/>
    <property type="evidence" value="ECO:0007669"/>
    <property type="project" value="TreeGrafter"/>
</dbReference>
<dbReference type="Pfam" id="PF25372">
    <property type="entry name" value="DUF7885"/>
    <property type="match status" value="2"/>
</dbReference>
<dbReference type="InterPro" id="IPR057207">
    <property type="entry name" value="FBXL15_LRR"/>
</dbReference>
<dbReference type="SMART" id="SM00367">
    <property type="entry name" value="LRR_CC"/>
    <property type="match status" value="12"/>
</dbReference>
<proteinExistence type="predicted"/>
<dbReference type="PROSITE" id="PS50181">
    <property type="entry name" value="FBOX"/>
    <property type="match status" value="1"/>
</dbReference>
<dbReference type="Pfam" id="PF12937">
    <property type="entry name" value="F-box-like"/>
    <property type="match status" value="1"/>
</dbReference>
<name>A0A0F7SVS3_PHARH</name>